<name>A0A2S9WXB8_9FLAO</name>
<evidence type="ECO:0000256" key="1">
    <source>
        <dbReference type="SAM" id="MobiDB-lite"/>
    </source>
</evidence>
<evidence type="ECO:0000313" key="2">
    <source>
        <dbReference type="EMBL" id="PRP68118.1"/>
    </source>
</evidence>
<sequence>MSTEETTQKKEPRFNAIREHGRNWVRDGLTRIKEIPGELKDAKKVAKTANSRENLGDDRGLNYLKKL</sequence>
<dbReference type="AlphaFoldDB" id="A0A2S9WXB8"/>
<accession>A0A2S9WXB8</accession>
<evidence type="ECO:0000313" key="3">
    <source>
        <dbReference type="Proteomes" id="UP000239532"/>
    </source>
</evidence>
<comment type="caution">
    <text evidence="2">The sequence shown here is derived from an EMBL/GenBank/DDBJ whole genome shotgun (WGS) entry which is preliminary data.</text>
</comment>
<protein>
    <submittedName>
        <fullName evidence="2">Uncharacterized protein</fullName>
    </submittedName>
</protein>
<organism evidence="2 3">
    <name type="scientific">Nonlabens agnitus</name>
    <dbReference type="NCBI Taxonomy" id="870484"/>
    <lineage>
        <taxon>Bacteria</taxon>
        <taxon>Pseudomonadati</taxon>
        <taxon>Bacteroidota</taxon>
        <taxon>Flavobacteriia</taxon>
        <taxon>Flavobacteriales</taxon>
        <taxon>Flavobacteriaceae</taxon>
        <taxon>Nonlabens</taxon>
    </lineage>
</organism>
<gene>
    <name evidence="2" type="ORF">BST86_13985</name>
</gene>
<feature type="region of interest" description="Disordered" evidence="1">
    <location>
        <begin position="43"/>
        <end position="67"/>
    </location>
</feature>
<keyword evidence="3" id="KW-1185">Reference proteome</keyword>
<dbReference type="Proteomes" id="UP000239532">
    <property type="component" value="Unassembled WGS sequence"/>
</dbReference>
<reference evidence="2 3" key="1">
    <citation type="submission" date="2016-11" db="EMBL/GenBank/DDBJ databases">
        <title>Trade-off between light-utilization and light-protection in marine flavobacteria.</title>
        <authorList>
            <person name="Kumagai Y."/>
        </authorList>
    </citation>
    <scope>NUCLEOTIDE SEQUENCE [LARGE SCALE GENOMIC DNA]</scope>
    <source>
        <strain evidence="2 3">JCM 17109</strain>
    </source>
</reference>
<dbReference type="EMBL" id="MQUC01000003">
    <property type="protein sequence ID" value="PRP68118.1"/>
    <property type="molecule type" value="Genomic_DNA"/>
</dbReference>
<proteinExistence type="predicted"/>
<dbReference type="RefSeq" id="WP_105983797.1">
    <property type="nucleotide sequence ID" value="NZ_MQUC01000003.1"/>
</dbReference>